<organism evidence="11 12">
    <name type="scientific">Candidatus Nitrobium versatile</name>
    <dbReference type="NCBI Taxonomy" id="2884831"/>
    <lineage>
        <taxon>Bacteria</taxon>
        <taxon>Pseudomonadati</taxon>
        <taxon>Nitrospirota</taxon>
        <taxon>Nitrospiria</taxon>
        <taxon>Nitrospirales</taxon>
        <taxon>Nitrospiraceae</taxon>
        <taxon>Candidatus Nitrobium</taxon>
    </lineage>
</organism>
<dbReference type="NCBIfam" id="TIGR01946">
    <property type="entry name" value="rnfD"/>
    <property type="match status" value="1"/>
</dbReference>
<dbReference type="Pfam" id="PF03116">
    <property type="entry name" value="NQR2_RnfD_RnfE"/>
    <property type="match status" value="1"/>
</dbReference>
<feature type="transmembrane region" description="Helical" evidence="10">
    <location>
        <begin position="77"/>
        <end position="94"/>
    </location>
</feature>
<protein>
    <recommendedName>
        <fullName evidence="10">Ion-translocating oxidoreductase complex subunit D</fullName>
        <ecNumber evidence="10">7.-.-.-</ecNumber>
    </recommendedName>
    <alternativeName>
        <fullName evidence="10">Rnf electron transport complex subunit D</fullName>
    </alternativeName>
</protein>
<feature type="transmembrane region" description="Helical" evidence="10">
    <location>
        <begin position="223"/>
        <end position="240"/>
    </location>
</feature>
<gene>
    <name evidence="10" type="primary">rnfD</name>
    <name evidence="11" type="ORF">K8I29_14500</name>
</gene>
<keyword evidence="8 10" id="KW-1133">Transmembrane helix</keyword>
<evidence type="ECO:0000256" key="4">
    <source>
        <dbReference type="ARBA" id="ARBA00022643"/>
    </source>
</evidence>
<evidence type="ECO:0000256" key="2">
    <source>
        <dbReference type="ARBA" id="ARBA00022553"/>
    </source>
</evidence>
<keyword evidence="1 10" id="KW-0813">Transport</keyword>
<evidence type="ECO:0000256" key="5">
    <source>
        <dbReference type="ARBA" id="ARBA00022692"/>
    </source>
</evidence>
<evidence type="ECO:0000256" key="9">
    <source>
        <dbReference type="ARBA" id="ARBA00023136"/>
    </source>
</evidence>
<evidence type="ECO:0000256" key="3">
    <source>
        <dbReference type="ARBA" id="ARBA00022630"/>
    </source>
</evidence>
<feature type="modified residue" description="FMN phosphoryl threonine" evidence="10">
    <location>
        <position position="164"/>
    </location>
</feature>
<evidence type="ECO:0000256" key="7">
    <source>
        <dbReference type="ARBA" id="ARBA00022982"/>
    </source>
</evidence>
<accession>A0A953JF06</accession>
<evidence type="ECO:0000256" key="10">
    <source>
        <dbReference type="HAMAP-Rule" id="MF_00462"/>
    </source>
</evidence>
<dbReference type="EC" id="7.-.-.-" evidence="10"/>
<keyword evidence="2 10" id="KW-0597">Phosphoprotein</keyword>
<evidence type="ECO:0000313" key="11">
    <source>
        <dbReference type="EMBL" id="MBZ0157405.1"/>
    </source>
</evidence>
<name>A0A953JF06_9BACT</name>
<keyword evidence="9 10" id="KW-0472">Membrane</keyword>
<dbReference type="Proteomes" id="UP000705867">
    <property type="component" value="Unassembled WGS sequence"/>
</dbReference>
<evidence type="ECO:0000256" key="8">
    <source>
        <dbReference type="ARBA" id="ARBA00022989"/>
    </source>
</evidence>
<dbReference type="PANTHER" id="PTHR30578:SF0">
    <property type="entry name" value="ION-TRANSLOCATING OXIDOREDUCTASE COMPLEX SUBUNIT D"/>
    <property type="match status" value="1"/>
</dbReference>
<dbReference type="GO" id="GO:0005886">
    <property type="term" value="C:plasma membrane"/>
    <property type="evidence" value="ECO:0007669"/>
    <property type="project" value="UniProtKB-SubCell"/>
</dbReference>
<feature type="transmembrane region" description="Helical" evidence="10">
    <location>
        <begin position="51"/>
        <end position="68"/>
    </location>
</feature>
<feature type="transmembrane region" description="Helical" evidence="10">
    <location>
        <begin position="27"/>
        <end position="45"/>
    </location>
</feature>
<evidence type="ECO:0000256" key="6">
    <source>
        <dbReference type="ARBA" id="ARBA00022967"/>
    </source>
</evidence>
<proteinExistence type="inferred from homology"/>
<comment type="caution">
    <text evidence="11">The sequence shown here is derived from an EMBL/GenBank/DDBJ whole genome shotgun (WGS) entry which is preliminary data.</text>
</comment>
<feature type="transmembrane region" description="Helical" evidence="10">
    <location>
        <begin position="252"/>
        <end position="269"/>
    </location>
</feature>
<dbReference type="AlphaFoldDB" id="A0A953JF06"/>
<comment type="similarity">
    <text evidence="10">Belongs to the NqrB/RnfD family.</text>
</comment>
<dbReference type="PANTHER" id="PTHR30578">
    <property type="entry name" value="ELECTRON TRANSPORT COMPLEX PROTEIN RNFD"/>
    <property type="match status" value="1"/>
</dbReference>
<reference evidence="11" key="1">
    <citation type="journal article" date="2021" name="bioRxiv">
        <title>Unraveling nitrogen, sulfur and carbon metabolic pathways and microbial community transcriptional responses to substrate deprivation and toxicity stresses in a bioreactor mimicking anoxic brackish coastal sediment conditions.</title>
        <authorList>
            <person name="Martins P.D."/>
            <person name="Echeveste M.J."/>
            <person name="Arshad A."/>
            <person name="Kurth J."/>
            <person name="Ouboter H."/>
            <person name="Jetten M.S.M."/>
            <person name="Welte C.U."/>
        </authorList>
    </citation>
    <scope>NUCLEOTIDE SEQUENCE</scope>
    <source>
        <strain evidence="11">MAG_39</strain>
    </source>
</reference>
<evidence type="ECO:0000256" key="1">
    <source>
        <dbReference type="ARBA" id="ARBA00022448"/>
    </source>
</evidence>
<dbReference type="EMBL" id="JAIOIV010000114">
    <property type="protein sequence ID" value="MBZ0157405.1"/>
    <property type="molecule type" value="Genomic_DNA"/>
</dbReference>
<keyword evidence="7 10" id="KW-0249">Electron transport</keyword>
<comment type="subcellular location">
    <subcellularLocation>
        <location evidence="10">Cell membrane</location>
        <topology evidence="10">Multi-pass membrane protein</topology>
    </subcellularLocation>
</comment>
<keyword evidence="3 10" id="KW-0285">Flavoprotein</keyword>
<keyword evidence="6 10" id="KW-1278">Translocase</keyword>
<comment type="function">
    <text evidence="10">Part of a membrane-bound complex that couples electron transfer with translocation of ions across the membrane.</text>
</comment>
<comment type="cofactor">
    <cofactor evidence="10">
        <name>FMN</name>
        <dbReference type="ChEBI" id="CHEBI:58210"/>
    </cofactor>
</comment>
<reference evidence="11" key="2">
    <citation type="submission" date="2021-08" db="EMBL/GenBank/DDBJ databases">
        <authorList>
            <person name="Dalcin Martins P."/>
        </authorList>
    </citation>
    <scope>NUCLEOTIDE SEQUENCE</scope>
    <source>
        <strain evidence="11">MAG_39</strain>
    </source>
</reference>
<dbReference type="GO" id="GO:0022900">
    <property type="term" value="P:electron transport chain"/>
    <property type="evidence" value="ECO:0007669"/>
    <property type="project" value="UniProtKB-UniRule"/>
</dbReference>
<keyword evidence="5 10" id="KW-0812">Transmembrane</keyword>
<dbReference type="InterPro" id="IPR011303">
    <property type="entry name" value="RnfD_bac"/>
</dbReference>
<keyword evidence="4 10" id="KW-0288">FMN</keyword>
<sequence length="336" mass="36018">METAKKEHQLIVSVSPHVKSEETTSRIMWSVTASLLPAAVMGAYFFGPRAVITLALCIITAALSEYGYQKALNRKASVSDGSAILTGLLLGMNLPASVPFYIPLIGSFVAVVITKQLFGGLGYNVFNPALIGRAFLLISFPKLMTIWTKPEAAFIRMDAVTTATPLGILKEEGAAKLMEVFGDKINLYTQLLVGHRAGSIGETSAIALLVGAAFLLYRGYISWHIPVSFLGTSAVLAWIFGGKGALFAGDPIVHLISGGMLLGAFFMATDYVTCPSVKKGQLLFGAGCGFLTMLIRLKGGYPEGVMFAILIMNCFSPLIDRGFRTKVFGARKEARK</sequence>
<dbReference type="HAMAP" id="MF_00462">
    <property type="entry name" value="RsxD_RnfD"/>
    <property type="match status" value="1"/>
</dbReference>
<dbReference type="InterPro" id="IPR004338">
    <property type="entry name" value="NqrB/RnfD"/>
</dbReference>
<comment type="subunit">
    <text evidence="10">The complex is composed of six subunits: RnfA, RnfB, RnfC, RnfD, RnfE and RnfG.</text>
</comment>
<comment type="caution">
    <text evidence="10">Lacks conserved residue(s) required for the propagation of feature annotation.</text>
</comment>
<evidence type="ECO:0000313" key="12">
    <source>
        <dbReference type="Proteomes" id="UP000705867"/>
    </source>
</evidence>
<dbReference type="GO" id="GO:0055085">
    <property type="term" value="P:transmembrane transport"/>
    <property type="evidence" value="ECO:0007669"/>
    <property type="project" value="InterPro"/>
</dbReference>
<keyword evidence="10" id="KW-1003">Cell membrane</keyword>